<dbReference type="OrthoDB" id="62528at2759"/>
<proteinExistence type="predicted"/>
<evidence type="ECO:0000259" key="2">
    <source>
        <dbReference type="PROSITE" id="PS50222"/>
    </source>
</evidence>
<accession>S9VG07</accession>
<dbReference type="InterPro" id="IPR052634">
    <property type="entry name" value="Sperm_flagellar-bone_growth"/>
</dbReference>
<protein>
    <recommendedName>
        <fullName evidence="2">EF-hand domain-containing protein</fullName>
    </recommendedName>
</protein>
<keyword evidence="4" id="KW-1185">Reference proteome</keyword>
<gene>
    <name evidence="3" type="ORF">STCU_08364</name>
</gene>
<feature type="region of interest" description="Disordered" evidence="1">
    <location>
        <begin position="714"/>
        <end position="743"/>
    </location>
</feature>
<feature type="domain" description="EF-hand" evidence="2">
    <location>
        <begin position="966"/>
        <end position="1001"/>
    </location>
</feature>
<dbReference type="AlphaFoldDB" id="S9VG07"/>
<sequence length="1177" mass="133194">MKAHALSEASIEEYGITNVKESTLTPFILRHVMREVRATPLDTAVATNEAFETIFGGNAYHLTSDVMVEVLGTMYHALDERQKRPCFFDVCELPLFIVEGPKYSGKSLLTKQLVEEQHFGCFSDSMLIERALAAAAQELETVSFVEAETSTGESPKKKPSAHNDWVLAGRRVHDVLYKGGAVDIALLSELFRLQLQDAQGPECQGLVMDSVFHRPHEYEVVEGVLLPETRHPYEAVYERWLRSKEEERLRAAERVEEGEAERDEPAQTVPASADGEHAAPATSLWQVERVKFGEQVKKEIKPKAPRKGVDLSQLPPPVLPKVEDVESLIQGEKEFIAKAERELEPYGALFSSILYIQCNPQEIFTRFAGLRMDRETGEEYHMVYAPPPPERMPFLLNVDRTRANTAQLHDIVLQQERQWRTMIQWLRQHRGIMNVVHEIDGNKDMAAVEAEANELVGTALASFEIGKKLYHTMKASEVRIADLQRQTREQAAAREAERCRLIAIYTEKGVPLPAELEPHEEEEPFCRMPGELPDLLLKRVEEFSTPYESQYAWSWEQLDELTHLLLRYKTFTTGQLTQFWEQPDEKQEVLDRFVRRFNELPNSVRSNLSCKEELHVYTDDLADSLFFCVQSRRTQCTALIERITKKDIFVDEWETNVCNVGLSLAQMEQERFWLMCNVALQYFSALVDEPLALEEISGEVELMKSANARAEALGADAAPSRTAKPKTVAGKRNHARADDQPEKGAEDIFTEWMTRLTASLTNLFERVKMSTDVNNSKAIKKAAVTVSAQKVAFVATKAMPVIEQELAVALGRLEKVSSFVHRFLNDSQSYVQHLKSTLHAEAQGIFTKDASAVNTALYTIRSCIEVEKHCPPMHLGCGTFAIHERGDSAGAHPPSPTMDPSFITDVPLFQDVAAPPTLIHGTLSSRRLMDLIHLFWTVAPDYALCRADFLHLVQQSDFGGAAAPNMTLFSVEQLFTAFDVHRKGIIDWRELVVHLLFFCVSTSQAGAATSAFYVPEVTVPQLLETRENLGWDPLTDTDFFDIPFYFDQCMSNERLEAYTKALWATFAHRTTGLLNPSELLWFLCADAQPLRGVQKAFHLFSLPEAPGRLTLEQLFSVFHMKATNTVGDADPFTRANLQRLFEDRETISFNEMCSLVLGRKMLNCASMLRRKRFVTDA</sequence>
<dbReference type="PANTHER" id="PTHR14919:SF0">
    <property type="entry name" value="SPERM FLAGELLAR PROTEIN 2"/>
    <property type="match status" value="1"/>
</dbReference>
<dbReference type="InterPro" id="IPR011992">
    <property type="entry name" value="EF-hand-dom_pair"/>
</dbReference>
<reference evidence="3 4" key="1">
    <citation type="journal article" date="2013" name="PLoS ONE">
        <title>Predicting the Proteins of Angomonas deanei, Strigomonas culicis and Their Respective Endosymbionts Reveals New Aspects of the Trypanosomatidae Family.</title>
        <authorList>
            <person name="Motta M.C."/>
            <person name="Martins A.C."/>
            <person name="de Souza S.S."/>
            <person name="Catta-Preta C.M."/>
            <person name="Silva R."/>
            <person name="Klein C.C."/>
            <person name="de Almeida L.G."/>
            <person name="de Lima Cunha O."/>
            <person name="Ciapina L.P."/>
            <person name="Brocchi M."/>
            <person name="Colabardini A.C."/>
            <person name="de Araujo Lima B."/>
            <person name="Machado C.R."/>
            <person name="de Almeida Soares C.M."/>
            <person name="Probst C.M."/>
            <person name="de Menezes C.B."/>
            <person name="Thompson C.E."/>
            <person name="Bartholomeu D.C."/>
            <person name="Gradia D.F."/>
            <person name="Pavoni D.P."/>
            <person name="Grisard E.C."/>
            <person name="Fantinatti-Garboggini F."/>
            <person name="Marchini F.K."/>
            <person name="Rodrigues-Luiz G.F."/>
            <person name="Wagner G."/>
            <person name="Goldman G.H."/>
            <person name="Fietto J.L."/>
            <person name="Elias M.C."/>
            <person name="Goldman M.H."/>
            <person name="Sagot M.F."/>
            <person name="Pereira M."/>
            <person name="Stoco P.H."/>
            <person name="de Mendonca-Neto R.P."/>
            <person name="Teixeira S.M."/>
            <person name="Maciel T.E."/>
            <person name="de Oliveira Mendes T.A."/>
            <person name="Urmenyi T.P."/>
            <person name="de Souza W."/>
            <person name="Schenkman S."/>
            <person name="de Vasconcelos A.T."/>
        </authorList>
    </citation>
    <scope>NUCLEOTIDE SEQUENCE [LARGE SCALE GENOMIC DNA]</scope>
</reference>
<dbReference type="InterPro" id="IPR002048">
    <property type="entry name" value="EF_hand_dom"/>
</dbReference>
<dbReference type="PANTHER" id="PTHR14919">
    <property type="entry name" value="KPL2-RELATED"/>
    <property type="match status" value="1"/>
</dbReference>
<organism evidence="3 4">
    <name type="scientific">Strigomonas culicis</name>
    <dbReference type="NCBI Taxonomy" id="28005"/>
    <lineage>
        <taxon>Eukaryota</taxon>
        <taxon>Discoba</taxon>
        <taxon>Euglenozoa</taxon>
        <taxon>Kinetoplastea</taxon>
        <taxon>Metakinetoplastina</taxon>
        <taxon>Trypanosomatida</taxon>
        <taxon>Trypanosomatidae</taxon>
        <taxon>Strigomonadinae</taxon>
        <taxon>Strigomonas</taxon>
    </lineage>
</organism>
<evidence type="ECO:0000313" key="4">
    <source>
        <dbReference type="Proteomes" id="UP000015354"/>
    </source>
</evidence>
<dbReference type="EMBL" id="ATMH01008364">
    <property type="protein sequence ID" value="EPY22070.1"/>
    <property type="molecule type" value="Genomic_DNA"/>
</dbReference>
<evidence type="ECO:0000313" key="3">
    <source>
        <dbReference type="EMBL" id="EPY22070.1"/>
    </source>
</evidence>
<dbReference type="InterPro" id="IPR027417">
    <property type="entry name" value="P-loop_NTPase"/>
</dbReference>
<name>S9VG07_9TRYP</name>
<dbReference type="Gene3D" id="3.40.50.300">
    <property type="entry name" value="P-loop containing nucleotide triphosphate hydrolases"/>
    <property type="match status" value="1"/>
</dbReference>
<comment type="caution">
    <text evidence="3">The sequence shown here is derived from an EMBL/GenBank/DDBJ whole genome shotgun (WGS) entry which is preliminary data.</text>
</comment>
<dbReference type="Proteomes" id="UP000015354">
    <property type="component" value="Unassembled WGS sequence"/>
</dbReference>
<evidence type="ECO:0000256" key="1">
    <source>
        <dbReference type="SAM" id="MobiDB-lite"/>
    </source>
</evidence>
<dbReference type="GO" id="GO:0005509">
    <property type="term" value="F:calcium ion binding"/>
    <property type="evidence" value="ECO:0007669"/>
    <property type="project" value="InterPro"/>
</dbReference>
<dbReference type="SUPFAM" id="SSF47473">
    <property type="entry name" value="EF-hand"/>
    <property type="match status" value="1"/>
</dbReference>
<dbReference type="PROSITE" id="PS50222">
    <property type="entry name" value="EF_HAND_2"/>
    <property type="match status" value="1"/>
</dbReference>
<feature type="region of interest" description="Disordered" evidence="1">
    <location>
        <begin position="251"/>
        <end position="280"/>
    </location>
</feature>